<evidence type="ECO:0000256" key="2">
    <source>
        <dbReference type="SAM" id="MobiDB-lite"/>
    </source>
</evidence>
<dbReference type="AlphaFoldDB" id="A0A979FTX2"/>
<dbReference type="Gene3D" id="1.10.287.1490">
    <property type="match status" value="1"/>
</dbReference>
<dbReference type="Proteomes" id="UP000694843">
    <property type="component" value="Unplaced"/>
</dbReference>
<feature type="region of interest" description="Disordered" evidence="2">
    <location>
        <begin position="513"/>
        <end position="697"/>
    </location>
</feature>
<protein>
    <submittedName>
        <fullName evidence="4">Uncharacterized protein LOC108681368</fullName>
    </submittedName>
</protein>
<feature type="compositionally biased region" description="Low complexity" evidence="2">
    <location>
        <begin position="531"/>
        <end position="540"/>
    </location>
</feature>
<gene>
    <name evidence="4" type="primary">LOC108681368</name>
</gene>
<keyword evidence="1" id="KW-0175">Coiled coil</keyword>
<dbReference type="GO" id="GO:0008017">
    <property type="term" value="F:microtubule binding"/>
    <property type="evidence" value="ECO:0007669"/>
    <property type="project" value="TreeGrafter"/>
</dbReference>
<dbReference type="KEGG" id="hazt:108681368"/>
<dbReference type="OMA" id="VRHENSR"/>
<organism evidence="3 4">
    <name type="scientific">Hyalella azteca</name>
    <name type="common">Amphipod</name>
    <dbReference type="NCBI Taxonomy" id="294128"/>
    <lineage>
        <taxon>Eukaryota</taxon>
        <taxon>Metazoa</taxon>
        <taxon>Ecdysozoa</taxon>
        <taxon>Arthropoda</taxon>
        <taxon>Crustacea</taxon>
        <taxon>Multicrustacea</taxon>
        <taxon>Malacostraca</taxon>
        <taxon>Eumalacostraca</taxon>
        <taxon>Peracarida</taxon>
        <taxon>Amphipoda</taxon>
        <taxon>Senticaudata</taxon>
        <taxon>Talitrida</taxon>
        <taxon>Talitroidea</taxon>
        <taxon>Hyalellidae</taxon>
        <taxon>Hyalella</taxon>
    </lineage>
</organism>
<dbReference type="GO" id="GO:0031122">
    <property type="term" value="P:cytoplasmic microtubule organization"/>
    <property type="evidence" value="ECO:0007669"/>
    <property type="project" value="TreeGrafter"/>
</dbReference>
<evidence type="ECO:0000313" key="3">
    <source>
        <dbReference type="Proteomes" id="UP000694843"/>
    </source>
</evidence>
<feature type="compositionally biased region" description="Low complexity" evidence="2">
    <location>
        <begin position="783"/>
        <end position="793"/>
    </location>
</feature>
<dbReference type="GO" id="GO:0030705">
    <property type="term" value="P:cytoskeleton-dependent intracellular transport"/>
    <property type="evidence" value="ECO:0007669"/>
    <property type="project" value="TreeGrafter"/>
</dbReference>
<feature type="coiled-coil region" evidence="1">
    <location>
        <begin position="835"/>
        <end position="876"/>
    </location>
</feature>
<feature type="coiled-coil region" evidence="1">
    <location>
        <begin position="299"/>
        <end position="375"/>
    </location>
</feature>
<dbReference type="GO" id="GO:0005815">
    <property type="term" value="C:microtubule organizing center"/>
    <property type="evidence" value="ECO:0007669"/>
    <property type="project" value="TreeGrafter"/>
</dbReference>
<feature type="compositionally biased region" description="Polar residues" evidence="2">
    <location>
        <begin position="546"/>
        <end position="558"/>
    </location>
</feature>
<dbReference type="GO" id="GO:0005737">
    <property type="term" value="C:cytoplasm"/>
    <property type="evidence" value="ECO:0007669"/>
    <property type="project" value="TreeGrafter"/>
</dbReference>
<sequence length="892" mass="95111">MLPRPVVLPERLLDTSSVSELLAMAAYAECRSELDRLGYSEVLPPAALPLVLHMLRDFNLLHDQLHASELRSGQQSGVAHPTAAQGRRPMERVTDHDIDTNELHTDDAKAAGGVASTVHPTMAGQRCLQCGCHGGAGRAEQLQHVCAALKEQVCYLPHQLINSTCAQDAHDAQQRAAVLEEQLRHASYANVQLEADACNASCALTHTVACAKDKLDCAESDLDKQQRLYLLMRRERDKLLADIIQVRHENSRLTHQHGRLVDEHKPLAEQCSALHHEKKQLLDKINTLTLHAEERSNSVARLRAEQDVAQASLERLERENKNLIAANSQLTLQNKDLDQTKTALGDERSELAAQRDALKEEVSRLSGLVKEAQQEAGYHQGEAATLQQRTDDLQHQLAETCDAKAVLEQRLEDVGQQRASALDELRAATERLAVTRHRCQDLEASVLLARREQQAVQAEAQQYQEQVQELLQMLHGESGRVSPLDASDEDALRRVRQERDVLRHELRFYKSQLNAAQRDRENEARRRRQAADAQENAAQRPFGSDVQLTNCASGTFAGQATDGEMGAGRMNGYDSRMQDASGTSALDGGYRASGSPSQHRAFTDAGQGYEQLASGSKGSVAGDVQASSAAGFPAPPAAGLPGAPGTSGPPSRPLSATGRGLQGILRSSSRGSRSLVSAEGSLNASPPSGVADGAGSFTGRDDSLVGVVDGAMVAHDGDEASRLRIPTTNGLQIPASIARASLASLAPPPGRATASSAAGIASSSLDPLHGPAHGPPHSPPHGPASARSSPAAPTLDSVASSSPEALATSGRGVGRTVTVAEPPYAAAGANDGLQAQDLGQTVRQLEAQVSGLEQQLSAALQEKEFFQRQYSALKNSSAAAAQVTAGCGLFIY</sequence>
<feature type="compositionally biased region" description="Low complexity" evidence="2">
    <location>
        <begin position="746"/>
        <end position="772"/>
    </location>
</feature>
<accession>A0A979FTX2</accession>
<name>A0A979FTX2_HYAAZ</name>
<keyword evidence="3" id="KW-1185">Reference proteome</keyword>
<feature type="region of interest" description="Disordered" evidence="2">
    <location>
        <begin position="746"/>
        <end position="814"/>
    </location>
</feature>
<proteinExistence type="predicted"/>
<evidence type="ECO:0000313" key="4">
    <source>
        <dbReference type="RefSeq" id="XP_047739555.1"/>
    </source>
</evidence>
<feature type="region of interest" description="Disordered" evidence="2">
    <location>
        <begin position="71"/>
        <end position="92"/>
    </location>
</feature>
<dbReference type="OrthoDB" id="10639138at2759"/>
<dbReference type="RefSeq" id="XP_047739555.1">
    <property type="nucleotide sequence ID" value="XM_047883599.1"/>
</dbReference>
<reference evidence="4" key="1">
    <citation type="submission" date="2025-08" db="UniProtKB">
        <authorList>
            <consortium name="RefSeq"/>
        </authorList>
    </citation>
    <scope>IDENTIFICATION</scope>
    <source>
        <tissue evidence="4">Whole organism</tissue>
    </source>
</reference>
<dbReference type="PANTHER" id="PTHR18947:SF28">
    <property type="entry name" value="GIRDIN, ISOFORM A"/>
    <property type="match status" value="1"/>
</dbReference>
<evidence type="ECO:0000256" key="1">
    <source>
        <dbReference type="SAM" id="Coils"/>
    </source>
</evidence>
<feature type="compositionally biased region" description="Pro residues" evidence="2">
    <location>
        <begin position="773"/>
        <end position="782"/>
    </location>
</feature>
<dbReference type="PANTHER" id="PTHR18947">
    <property type="entry name" value="HOOK PROTEINS"/>
    <property type="match status" value="1"/>
</dbReference>
<dbReference type="GO" id="GO:0051959">
    <property type="term" value="F:dynein light intermediate chain binding"/>
    <property type="evidence" value="ECO:0007669"/>
    <property type="project" value="TreeGrafter"/>
</dbReference>
<feature type="compositionally biased region" description="Low complexity" evidence="2">
    <location>
        <begin position="658"/>
        <end position="677"/>
    </location>
</feature>
<dbReference type="GeneID" id="108681368"/>
<feature type="compositionally biased region" description="Low complexity" evidence="2">
    <location>
        <begin position="639"/>
        <end position="649"/>
    </location>
</feature>